<dbReference type="GO" id="GO:0003700">
    <property type="term" value="F:DNA-binding transcription factor activity"/>
    <property type="evidence" value="ECO:0007669"/>
    <property type="project" value="InterPro"/>
</dbReference>
<dbReference type="Proteomes" id="UP000002482">
    <property type="component" value="Chromosome"/>
</dbReference>
<dbReference type="PROSITE" id="PS00041">
    <property type="entry name" value="HTH_ARAC_FAMILY_1"/>
    <property type="match status" value="1"/>
</dbReference>
<name>F0Q0C0_PARA1</name>
<reference evidence="5" key="1">
    <citation type="submission" date="2011-02" db="EMBL/GenBank/DDBJ databases">
        <title>Complete sequence of Acidovorax avenae subsp. avenae ATCC 19860.</title>
        <authorList>
            <consortium name="US DOE Joint Genome Institute"/>
            <person name="Lucas S."/>
            <person name="Copeland A."/>
            <person name="Lapidus A."/>
            <person name="Cheng J.-F."/>
            <person name="Goodwin L."/>
            <person name="Pitluck S."/>
            <person name="Chertkov O."/>
            <person name="Held B."/>
            <person name="Detter J.C."/>
            <person name="Han C."/>
            <person name="Tapia R."/>
            <person name="Land M."/>
            <person name="Hauser L."/>
            <person name="Kyrpides N."/>
            <person name="Ivanova N."/>
            <person name="Ovchinnikova G."/>
            <person name="Pagani I."/>
            <person name="Gordon S."/>
            <person name="Woyke T."/>
        </authorList>
    </citation>
    <scope>NUCLEOTIDE SEQUENCE</scope>
    <source>
        <strain evidence="5">ATCC 19860</strain>
    </source>
</reference>
<dbReference type="HOGENOM" id="CLU_073078_0_1_4"/>
<dbReference type="PANTHER" id="PTHR43436:SF1">
    <property type="entry name" value="TRANSCRIPTIONAL REGULATORY PROTEIN"/>
    <property type="match status" value="1"/>
</dbReference>
<feature type="domain" description="HTH araC/xylS-type" evidence="4">
    <location>
        <begin position="160"/>
        <end position="257"/>
    </location>
</feature>
<dbReference type="InterPro" id="IPR018062">
    <property type="entry name" value="HTH_AraC-typ_CS"/>
</dbReference>
<keyword evidence="6" id="KW-1185">Reference proteome</keyword>
<gene>
    <name evidence="5" type="ordered locus">Acav_0076</name>
</gene>
<dbReference type="RefSeq" id="WP_013592591.1">
    <property type="nucleotide sequence ID" value="NC_015138.1"/>
</dbReference>
<dbReference type="Gene3D" id="1.10.10.60">
    <property type="entry name" value="Homeodomain-like"/>
    <property type="match status" value="1"/>
</dbReference>
<dbReference type="Pfam" id="PF12833">
    <property type="entry name" value="HTH_18"/>
    <property type="match status" value="1"/>
</dbReference>
<sequence length="276" mass="30250">MTTVNDPSVPRPCSSGDRIMWLTHERIFYAGLLGAPVMHDKGAITVYVAIEGRLRVRFQGGEWQAAEVVVVQPYVPHEIASEGRHVIDLLIEPETVDASRLSPWLRACGAVHVPGFAAHVRATHQRLAAGAGTQPLQPADFDAVFFGQPLPGRMLDTRIAGVFDGLRSDPSTMDAAEQCAAQAGLSFSRFLHLFKEQAGAPFRSVRTWKRARALLQHVNSDSNLVYVALNIGYPDSTHFSHSIRRTYGLKPRDIFAGSRKLRVIAQPVMHPSLAAG</sequence>
<protein>
    <submittedName>
        <fullName evidence="5">Transcriptional regulator, AraC family</fullName>
    </submittedName>
</protein>
<dbReference type="GeneID" id="34237704"/>
<dbReference type="PANTHER" id="PTHR43436">
    <property type="entry name" value="ARAC-FAMILY TRANSCRIPTIONAL REGULATOR"/>
    <property type="match status" value="1"/>
</dbReference>
<evidence type="ECO:0000313" key="6">
    <source>
        <dbReference type="Proteomes" id="UP000002482"/>
    </source>
</evidence>
<keyword evidence="1" id="KW-0805">Transcription regulation</keyword>
<accession>F0Q0C0</accession>
<evidence type="ECO:0000256" key="1">
    <source>
        <dbReference type="ARBA" id="ARBA00023015"/>
    </source>
</evidence>
<dbReference type="GO" id="GO:0043565">
    <property type="term" value="F:sequence-specific DNA binding"/>
    <property type="evidence" value="ECO:0007669"/>
    <property type="project" value="InterPro"/>
</dbReference>
<dbReference type="EMBL" id="CP002521">
    <property type="protein sequence ID" value="ADX44003.1"/>
    <property type="molecule type" value="Genomic_DNA"/>
</dbReference>
<evidence type="ECO:0000259" key="4">
    <source>
        <dbReference type="PROSITE" id="PS01124"/>
    </source>
</evidence>
<dbReference type="OrthoDB" id="5295226at2"/>
<keyword evidence="2" id="KW-0238">DNA-binding</keyword>
<dbReference type="InterPro" id="IPR018060">
    <property type="entry name" value="HTH_AraC"/>
</dbReference>
<dbReference type="SMART" id="SM00342">
    <property type="entry name" value="HTH_ARAC"/>
    <property type="match status" value="1"/>
</dbReference>
<keyword evidence="3" id="KW-0804">Transcription</keyword>
<proteinExistence type="predicted"/>
<evidence type="ECO:0000313" key="5">
    <source>
        <dbReference type="EMBL" id="ADX44003.1"/>
    </source>
</evidence>
<evidence type="ECO:0000256" key="2">
    <source>
        <dbReference type="ARBA" id="ARBA00023125"/>
    </source>
</evidence>
<evidence type="ECO:0000256" key="3">
    <source>
        <dbReference type="ARBA" id="ARBA00023163"/>
    </source>
</evidence>
<dbReference type="AlphaFoldDB" id="F0Q0C0"/>
<dbReference type="KEGG" id="aaa:Acav_0076"/>
<dbReference type="PROSITE" id="PS01124">
    <property type="entry name" value="HTH_ARAC_FAMILY_2"/>
    <property type="match status" value="1"/>
</dbReference>
<organism evidence="5 6">
    <name type="scientific">Paracidovorax avenae (strain ATCC 19860 / DSM 7227 / CCUG 15838 / JCM 20985 / LMG 2117 / NCPPB 1011)</name>
    <name type="common">Acidovorax avenae</name>
    <dbReference type="NCBI Taxonomy" id="643561"/>
    <lineage>
        <taxon>Bacteria</taxon>
        <taxon>Pseudomonadati</taxon>
        <taxon>Pseudomonadota</taxon>
        <taxon>Betaproteobacteria</taxon>
        <taxon>Burkholderiales</taxon>
        <taxon>Comamonadaceae</taxon>
        <taxon>Paracidovorax</taxon>
    </lineage>
</organism>